<dbReference type="Pfam" id="PF12607">
    <property type="entry name" value="DUF3772"/>
    <property type="match status" value="1"/>
</dbReference>
<dbReference type="InterPro" id="IPR010920">
    <property type="entry name" value="LSM_dom_sf"/>
</dbReference>
<dbReference type="RefSeq" id="WP_032630343.1">
    <property type="nucleotide sequence ID" value="NZ_JPQU01000056.1"/>
</dbReference>
<evidence type="ECO:0000313" key="12">
    <source>
        <dbReference type="EMBL" id="KFE53498.1"/>
    </source>
</evidence>
<name>A0A085VDI5_PSESX</name>
<dbReference type="OrthoDB" id="9799209at2"/>
<dbReference type="Proteomes" id="UP000028631">
    <property type="component" value="Unassembled WGS sequence"/>
</dbReference>
<evidence type="ECO:0000256" key="4">
    <source>
        <dbReference type="ARBA" id="ARBA00022692"/>
    </source>
</evidence>
<dbReference type="SUPFAM" id="SSF82861">
    <property type="entry name" value="Mechanosensitive channel protein MscS (YggB), transmembrane region"/>
    <property type="match status" value="1"/>
</dbReference>
<dbReference type="PANTHER" id="PTHR30347">
    <property type="entry name" value="POTASSIUM CHANNEL RELATED"/>
    <property type="match status" value="1"/>
</dbReference>
<evidence type="ECO:0000259" key="10">
    <source>
        <dbReference type="Pfam" id="PF12607"/>
    </source>
</evidence>
<dbReference type="SUPFAM" id="SSF82689">
    <property type="entry name" value="Mechanosensitive channel protein MscS (YggB), C-terminal domain"/>
    <property type="match status" value="1"/>
</dbReference>
<keyword evidence="13" id="KW-1185">Reference proteome</keyword>
<proteinExistence type="inferred from homology"/>
<evidence type="ECO:0000256" key="1">
    <source>
        <dbReference type="ARBA" id="ARBA00004651"/>
    </source>
</evidence>
<dbReference type="Gene3D" id="2.30.30.60">
    <property type="match status" value="1"/>
</dbReference>
<feature type="transmembrane region" description="Helical" evidence="7">
    <location>
        <begin position="214"/>
        <end position="234"/>
    </location>
</feature>
<dbReference type="Pfam" id="PF21082">
    <property type="entry name" value="MS_channel_3rd"/>
    <property type="match status" value="1"/>
</dbReference>
<evidence type="ECO:0000256" key="8">
    <source>
        <dbReference type="SAM" id="SignalP"/>
    </source>
</evidence>
<evidence type="ECO:0000256" key="2">
    <source>
        <dbReference type="ARBA" id="ARBA00008017"/>
    </source>
</evidence>
<accession>A0A085VDI5</accession>
<keyword evidence="6 7" id="KW-0472">Membrane</keyword>
<feature type="domain" description="Mechanosensitive ion channel MscS" evidence="9">
    <location>
        <begin position="624"/>
        <end position="689"/>
    </location>
</feature>
<dbReference type="InterPro" id="IPR006685">
    <property type="entry name" value="MscS_channel_2nd"/>
</dbReference>
<comment type="caution">
    <text evidence="12">The sequence shown here is derived from an EMBL/GenBank/DDBJ whole genome shotgun (WGS) entry which is preliminary data.</text>
</comment>
<feature type="domain" description="Mechanosensitive ion channel MscS C-terminal" evidence="11">
    <location>
        <begin position="699"/>
        <end position="779"/>
    </location>
</feature>
<dbReference type="PANTHER" id="PTHR30347:SF9">
    <property type="entry name" value="MINICONDUCTANCE MECHANOSENSITIVE CHANNEL MSCM"/>
    <property type="match status" value="1"/>
</dbReference>
<evidence type="ECO:0000256" key="5">
    <source>
        <dbReference type="ARBA" id="ARBA00022989"/>
    </source>
</evidence>
<feature type="signal peptide" evidence="8">
    <location>
        <begin position="1"/>
        <end position="27"/>
    </location>
</feature>
<dbReference type="InterPro" id="IPR022249">
    <property type="entry name" value="DUF3772"/>
</dbReference>
<feature type="transmembrane region" description="Helical" evidence="7">
    <location>
        <begin position="578"/>
        <end position="602"/>
    </location>
</feature>
<evidence type="ECO:0000313" key="13">
    <source>
        <dbReference type="Proteomes" id="UP000028631"/>
    </source>
</evidence>
<feature type="transmembrane region" description="Helical" evidence="7">
    <location>
        <begin position="255"/>
        <end position="279"/>
    </location>
</feature>
<comment type="similarity">
    <text evidence="2">Belongs to the MscS (TC 1.A.23) family.</text>
</comment>
<keyword evidence="8" id="KW-0732">Signal</keyword>
<feature type="transmembrane region" description="Helical" evidence="7">
    <location>
        <begin position="488"/>
        <end position="507"/>
    </location>
</feature>
<dbReference type="InterPro" id="IPR052702">
    <property type="entry name" value="MscS-like_channel"/>
</dbReference>
<evidence type="ECO:0000259" key="11">
    <source>
        <dbReference type="Pfam" id="PF21082"/>
    </source>
</evidence>
<dbReference type="SUPFAM" id="SSF50182">
    <property type="entry name" value="Sm-like ribonucleoproteins"/>
    <property type="match status" value="1"/>
</dbReference>
<keyword evidence="4 7" id="KW-0812">Transmembrane</keyword>
<feature type="transmembrane region" description="Helical" evidence="7">
    <location>
        <begin position="299"/>
        <end position="318"/>
    </location>
</feature>
<feature type="transmembrane region" description="Helical" evidence="7">
    <location>
        <begin position="540"/>
        <end position="557"/>
    </location>
</feature>
<dbReference type="PATRIC" id="fig|317.175.peg.4016"/>
<keyword evidence="5 7" id="KW-1133">Transmembrane helix</keyword>
<feature type="chain" id="PRO_5001798662" evidence="8">
    <location>
        <begin position="28"/>
        <end position="810"/>
    </location>
</feature>
<protein>
    <submittedName>
        <fullName evidence="12">Mechanosensitive ion channel protein MscS</fullName>
    </submittedName>
</protein>
<dbReference type="GO" id="GO:0008381">
    <property type="term" value="F:mechanosensitive monoatomic ion channel activity"/>
    <property type="evidence" value="ECO:0007669"/>
    <property type="project" value="UniProtKB-ARBA"/>
</dbReference>
<dbReference type="InterPro" id="IPR049278">
    <property type="entry name" value="MS_channel_C"/>
</dbReference>
<dbReference type="EMBL" id="JPQU01000056">
    <property type="protein sequence ID" value="KFE53498.1"/>
    <property type="molecule type" value="Genomic_DNA"/>
</dbReference>
<dbReference type="InterPro" id="IPR011066">
    <property type="entry name" value="MscS_channel_C_sf"/>
</dbReference>
<evidence type="ECO:0000256" key="6">
    <source>
        <dbReference type="ARBA" id="ARBA00023136"/>
    </source>
</evidence>
<feature type="domain" description="DUF3772" evidence="10">
    <location>
        <begin position="138"/>
        <end position="199"/>
    </location>
</feature>
<feature type="transmembrane region" description="Helical" evidence="7">
    <location>
        <begin position="399"/>
        <end position="422"/>
    </location>
</feature>
<sequence length="810" mass="87734">MQHPPLNRFYAGLLALLLLCVSVPALAQATPSPQVADSSSQSPEVEQASLDDLNEQLDQIRQKVTVKANEDLLSSLRQAALQVQKQADSLIARQAIDIEHLDDQLNILGPPQPDEAQSLTSQRKTLTNQKNALVSEERQANTLSQSARDLATQIFSLRRSLFDSQISTRTASPLSSAFWSTLIRPTDDDLGRMNRLLTDVRSVFDSALAPGNRALFFSVVFGAFLVWVVVRRVLERLLIGLMVRWLPEGRLRRSALALAVGLSTIVTITAATSLLRWGIVSNAVLSNDVVNLLDQLQTLITFCAFIVGLGRALLMLPHPSWRLPQIPDEIATAMGRFPAILALALMIIGTQERINSVIASSLALTVAVNGLTALAVSLVFFFALLRYRRTRRRFELERLPGFAGLVPFVITVWIGLSLLALLSGYLTLAYFLAVKLLWMSVVASTAYLLIACFGDVCETLLSPKQPGGMALGSALGLSARHQAQASTILAGIGRTLLLLAAVLLAFMPSGSSPGELLESFIQLDFTNKSLGNLNIVPGDILLALICLVVGLLAIRVLKDWFGERLLPETNMDAGMQASLVTLIGYIGFVLVVAVVMSTLHISLTNLTWVVSALSVGIGFGLQAIVQNFISGLILLTERPVKVGDWVSLAGVEGDIRRINVRATEIQMSDRSTVIVPNSQFITQNVRNVTMGNALGVVGITLTLPLETDVLQIRELLLQAFTEHEAILDAPAPSVTFKDLTNSGLIISASGYVNSPRSVGGARSDLLFTVLGRMREVGIALSSPQNMILIKEAIEKESQEKNSVEKEPPQA</sequence>
<evidence type="ECO:0000259" key="9">
    <source>
        <dbReference type="Pfam" id="PF00924"/>
    </source>
</evidence>
<dbReference type="GO" id="GO:0005886">
    <property type="term" value="C:plasma membrane"/>
    <property type="evidence" value="ECO:0007669"/>
    <property type="project" value="UniProtKB-SubCell"/>
</dbReference>
<dbReference type="AlphaFoldDB" id="A0A085VDI5"/>
<feature type="transmembrane region" description="Helical" evidence="7">
    <location>
        <begin position="362"/>
        <end position="387"/>
    </location>
</feature>
<comment type="subcellular location">
    <subcellularLocation>
        <location evidence="1">Cell membrane</location>
        <topology evidence="1">Multi-pass membrane protein</topology>
    </subcellularLocation>
</comment>
<feature type="transmembrane region" description="Helical" evidence="7">
    <location>
        <begin position="608"/>
        <end position="635"/>
    </location>
</feature>
<dbReference type="InterPro" id="IPR011014">
    <property type="entry name" value="MscS_channel_TM-2"/>
</dbReference>
<evidence type="ECO:0000256" key="7">
    <source>
        <dbReference type="SAM" id="Phobius"/>
    </source>
</evidence>
<evidence type="ECO:0000256" key="3">
    <source>
        <dbReference type="ARBA" id="ARBA00022475"/>
    </source>
</evidence>
<dbReference type="Pfam" id="PF00924">
    <property type="entry name" value="MS_channel_2nd"/>
    <property type="match status" value="1"/>
</dbReference>
<gene>
    <name evidence="12" type="ORF">IV01_19265</name>
</gene>
<dbReference type="Gene3D" id="1.10.287.1260">
    <property type="match status" value="1"/>
</dbReference>
<dbReference type="Gene3D" id="3.30.70.100">
    <property type="match status" value="1"/>
</dbReference>
<dbReference type="InterPro" id="IPR023408">
    <property type="entry name" value="MscS_beta-dom_sf"/>
</dbReference>
<feature type="transmembrane region" description="Helical" evidence="7">
    <location>
        <begin position="330"/>
        <end position="350"/>
    </location>
</feature>
<keyword evidence="3" id="KW-1003">Cell membrane</keyword>
<feature type="transmembrane region" description="Helical" evidence="7">
    <location>
        <begin position="428"/>
        <end position="454"/>
    </location>
</feature>
<organism evidence="12 13">
    <name type="scientific">Pseudomonas syringae</name>
    <dbReference type="NCBI Taxonomy" id="317"/>
    <lineage>
        <taxon>Bacteria</taxon>
        <taxon>Pseudomonadati</taxon>
        <taxon>Pseudomonadota</taxon>
        <taxon>Gammaproteobacteria</taxon>
        <taxon>Pseudomonadales</taxon>
        <taxon>Pseudomonadaceae</taxon>
        <taxon>Pseudomonas</taxon>
    </lineage>
</organism>
<reference evidence="12 13" key="1">
    <citation type="submission" date="2014-07" db="EMBL/GenBank/DDBJ databases">
        <title>Draft Genome Sequences of Environmental Pseudomonas syringae strains.</title>
        <authorList>
            <person name="Baltrus D.A."/>
            <person name="Berge O."/>
            <person name="Morris C."/>
        </authorList>
    </citation>
    <scope>NUCLEOTIDE SEQUENCE [LARGE SCALE GENOMIC DNA]</scope>
    <source>
        <strain evidence="12 13">GAW0119</strain>
    </source>
</reference>